<accession>A0A0K1JPT6</accession>
<dbReference type="OrthoDB" id="4171838at2"/>
<dbReference type="STRING" id="571913.VV02_02980"/>
<feature type="domain" description="Elongation factor G-binding protein C-terminal treble-clef zinc-finger" evidence="1">
    <location>
        <begin position="8"/>
        <end position="164"/>
    </location>
</feature>
<dbReference type="KEGG" id="lmoi:VV02_02980"/>
<dbReference type="InterPro" id="IPR032330">
    <property type="entry name" value="EF-G-binding_C"/>
</dbReference>
<name>A0A0K1JPT6_9MICO</name>
<sequence>MNPLNENEIRKSFVNASRREASQATLPDLSSLDWDALDYLGWCDEKRPLSYAVVEIEGVPTGILLRTTVPAKGARRARAMCTWCEDVVETGNVSMYVARRAGASGRRGNTIGTLICTEFGCSRNVRRKPTVSEVGSDDDADRTAYTDRRIAGLRERSVRFIASVLETSSKS</sequence>
<dbReference type="Proteomes" id="UP000066480">
    <property type="component" value="Chromosome"/>
</dbReference>
<keyword evidence="2" id="KW-0251">Elongation factor</keyword>
<proteinExistence type="predicted"/>
<dbReference type="GO" id="GO:0003746">
    <property type="term" value="F:translation elongation factor activity"/>
    <property type="evidence" value="ECO:0007669"/>
    <property type="project" value="UniProtKB-KW"/>
</dbReference>
<evidence type="ECO:0000259" key="1">
    <source>
        <dbReference type="Pfam" id="PF16571"/>
    </source>
</evidence>
<keyword evidence="2" id="KW-0648">Protein biosynthesis</keyword>
<evidence type="ECO:0000313" key="2">
    <source>
        <dbReference type="EMBL" id="AKU18590.1"/>
    </source>
</evidence>
<evidence type="ECO:0000313" key="3">
    <source>
        <dbReference type="Proteomes" id="UP000066480"/>
    </source>
</evidence>
<reference evidence="2 3" key="1">
    <citation type="submission" date="2015-03" db="EMBL/GenBank/DDBJ databases">
        <title>Luteipulveratus halotolerans sp. nov., a novel actinobacterium (Dermacoccaceae) from Sarawak, Malaysia.</title>
        <authorList>
            <person name="Juboi H."/>
            <person name="Basik A."/>
            <person name="Shamsul S.S."/>
            <person name="Arnold P."/>
            <person name="Schmitt E.K."/>
            <person name="Sanglier J.-J."/>
            <person name="Yeo T."/>
        </authorList>
    </citation>
    <scope>NUCLEOTIDE SEQUENCE [LARGE SCALE GENOMIC DNA]</scope>
    <source>
        <strain evidence="2 3">MN07-A0370</strain>
    </source>
</reference>
<gene>
    <name evidence="2" type="ORF">VV02_02980</name>
</gene>
<organism evidence="2 3">
    <name type="scientific">Luteipulveratus mongoliensis</name>
    <dbReference type="NCBI Taxonomy" id="571913"/>
    <lineage>
        <taxon>Bacteria</taxon>
        <taxon>Bacillati</taxon>
        <taxon>Actinomycetota</taxon>
        <taxon>Actinomycetes</taxon>
        <taxon>Micrococcales</taxon>
        <taxon>Dermacoccaceae</taxon>
        <taxon>Luteipulveratus</taxon>
    </lineage>
</organism>
<dbReference type="RefSeq" id="WP_052596473.1">
    <property type="nucleotide sequence ID" value="NZ_CP011112.1"/>
</dbReference>
<protein>
    <submittedName>
        <fullName evidence="2">Translation elongation factor</fullName>
    </submittedName>
</protein>
<dbReference type="EMBL" id="CP011112">
    <property type="protein sequence ID" value="AKU18590.1"/>
    <property type="molecule type" value="Genomic_DNA"/>
</dbReference>
<dbReference type="AlphaFoldDB" id="A0A0K1JPT6"/>
<dbReference type="PATRIC" id="fig|571913.6.peg.610"/>
<dbReference type="Pfam" id="PF16571">
    <property type="entry name" value="FBP_C"/>
    <property type="match status" value="1"/>
</dbReference>
<keyword evidence="3" id="KW-1185">Reference proteome</keyword>